<name>A0ABP0UTZ8_9BRYO</name>
<dbReference type="PANTHER" id="PTHR34669">
    <property type="entry name" value="THIOREDOXIN-LIKE FOLD DOMAIN-CONTAINING PROTEIN MRL7L, CHLOROPLASTIC"/>
    <property type="match status" value="1"/>
</dbReference>
<protein>
    <submittedName>
        <fullName evidence="2">Uncharacterized protein</fullName>
    </submittedName>
</protein>
<feature type="compositionally biased region" description="Basic residues" evidence="1">
    <location>
        <begin position="118"/>
        <end position="127"/>
    </location>
</feature>
<dbReference type="InterPro" id="IPR036249">
    <property type="entry name" value="Thioredoxin-like_sf"/>
</dbReference>
<feature type="compositionally biased region" description="Basic and acidic residues" evidence="1">
    <location>
        <begin position="195"/>
        <end position="204"/>
    </location>
</feature>
<evidence type="ECO:0000313" key="2">
    <source>
        <dbReference type="EMBL" id="CAK9229982.1"/>
    </source>
</evidence>
<gene>
    <name evidence="2" type="ORF">CSSPTR1EN2_LOCUS20005</name>
</gene>
<keyword evidence="3" id="KW-1185">Reference proteome</keyword>
<feature type="compositionally biased region" description="Polar residues" evidence="1">
    <location>
        <begin position="137"/>
        <end position="163"/>
    </location>
</feature>
<dbReference type="Proteomes" id="UP001497512">
    <property type="component" value="Chromosome 6"/>
</dbReference>
<sequence>MDTVVLPLLSSSRLRFAVSPSHACYCSSYLHPPRRRTEGIHPPLLLLGRIQAGAVLKWDNVPAGNRRRQQQQMVMAVGKSTTQKSIQPVEEMGERQADSEVMSSSPAAIDNNAVMVVRPKRKRGRPKKVQDVLEEQPTASNKAQEATSKGESEEGISTVQSSMLEEEEKKSQGLSEVDAEMEKFLLGGNWTIKIDGKEDSKQGEGDDDDDDDDDDGQPLWVEEDDPTWPAEGEDGWGFRTSQFFEDMEIRPDKQKSNDEDDDDELALNWETEADNWVIKEITTNDWEATVFADPSPLVVYLFARYGPRGPDGWNMLKELEKAVETIWESRKAPLRAVKLDVGLEIDLASALEIHIDECPALLLIKNGKGFQRLEGFRSSEELMQIMAHYFYNAARPSCLDQIPTTKNVKRITEV</sequence>
<feature type="region of interest" description="Disordered" evidence="1">
    <location>
        <begin position="114"/>
        <end position="176"/>
    </location>
</feature>
<dbReference type="PANTHER" id="PTHR34669:SF1">
    <property type="entry name" value="THIOREDOXIN-LIKE FOLD DOMAIN-CONTAINING PROTEIN MRL7L, CHLOROPLASTIC"/>
    <property type="match status" value="1"/>
</dbReference>
<accession>A0ABP0UTZ8</accession>
<dbReference type="EMBL" id="OZ019898">
    <property type="protein sequence ID" value="CAK9229982.1"/>
    <property type="molecule type" value="Genomic_DNA"/>
</dbReference>
<dbReference type="Gene3D" id="3.40.30.10">
    <property type="entry name" value="Glutaredoxin"/>
    <property type="match status" value="1"/>
</dbReference>
<dbReference type="InterPro" id="IPR044701">
    <property type="entry name" value="MRL7/MRL7L"/>
</dbReference>
<reference evidence="2" key="1">
    <citation type="submission" date="2024-02" db="EMBL/GenBank/DDBJ databases">
        <authorList>
            <consortium name="ELIXIR-Norway"/>
            <consortium name="Elixir Norway"/>
        </authorList>
    </citation>
    <scope>NUCLEOTIDE SEQUENCE</scope>
</reference>
<feature type="compositionally biased region" description="Acidic residues" evidence="1">
    <location>
        <begin position="205"/>
        <end position="234"/>
    </location>
</feature>
<organism evidence="2 3">
    <name type="scientific">Sphagnum troendelagicum</name>
    <dbReference type="NCBI Taxonomy" id="128251"/>
    <lineage>
        <taxon>Eukaryota</taxon>
        <taxon>Viridiplantae</taxon>
        <taxon>Streptophyta</taxon>
        <taxon>Embryophyta</taxon>
        <taxon>Bryophyta</taxon>
        <taxon>Sphagnophytina</taxon>
        <taxon>Sphagnopsida</taxon>
        <taxon>Sphagnales</taxon>
        <taxon>Sphagnaceae</taxon>
        <taxon>Sphagnum</taxon>
    </lineage>
</organism>
<proteinExistence type="predicted"/>
<evidence type="ECO:0000256" key="1">
    <source>
        <dbReference type="SAM" id="MobiDB-lite"/>
    </source>
</evidence>
<dbReference type="SUPFAM" id="SSF52833">
    <property type="entry name" value="Thioredoxin-like"/>
    <property type="match status" value="1"/>
</dbReference>
<evidence type="ECO:0000313" key="3">
    <source>
        <dbReference type="Proteomes" id="UP001497512"/>
    </source>
</evidence>
<feature type="region of interest" description="Disordered" evidence="1">
    <location>
        <begin position="195"/>
        <end position="236"/>
    </location>
</feature>